<dbReference type="Proteomes" id="UP000394068">
    <property type="component" value="Unassembled WGS sequence"/>
</dbReference>
<sequence>MLAKLKSGIEVPYEELWLNDNDLSEFIGKSFDQTQRLLRKMYKDRNYRNTLTRLAVVQQKLKNLKNGEKHKMKKLFNWIFAKPKKQEKSKWTIENNGWEANAKQYDDFIAHMRGVK</sequence>
<dbReference type="EMBL" id="CABEHT010000003">
    <property type="protein sequence ID" value="VTS32413.1"/>
    <property type="molecule type" value="Genomic_DNA"/>
</dbReference>
<protein>
    <recommendedName>
        <fullName evidence="3">Phage protein</fullName>
    </recommendedName>
</protein>
<accession>A0A4U9YY19</accession>
<evidence type="ECO:0000313" key="2">
    <source>
        <dbReference type="Proteomes" id="UP000394068"/>
    </source>
</evidence>
<reference evidence="1 2" key="1">
    <citation type="submission" date="2019-05" db="EMBL/GenBank/DDBJ databases">
        <authorList>
            <consortium name="Pathogen Informatics"/>
        </authorList>
    </citation>
    <scope>NUCLEOTIDE SEQUENCE [LARGE SCALE GENOMIC DNA]</scope>
    <source>
        <strain evidence="1 2">NCTC5386</strain>
    </source>
</reference>
<dbReference type="AlphaFoldDB" id="A0A4U9YY19"/>
<gene>
    <name evidence="1" type="ORF">NCTC5386_02226</name>
</gene>
<proteinExistence type="predicted"/>
<organism evidence="1 2">
    <name type="scientific">Streptococcus pseudoporcinus</name>
    <dbReference type="NCBI Taxonomy" id="361101"/>
    <lineage>
        <taxon>Bacteria</taxon>
        <taxon>Bacillati</taxon>
        <taxon>Bacillota</taxon>
        <taxon>Bacilli</taxon>
        <taxon>Lactobacillales</taxon>
        <taxon>Streptococcaceae</taxon>
        <taxon>Streptococcus</taxon>
    </lineage>
</organism>
<evidence type="ECO:0008006" key="3">
    <source>
        <dbReference type="Google" id="ProtNLM"/>
    </source>
</evidence>
<evidence type="ECO:0000313" key="1">
    <source>
        <dbReference type="EMBL" id="VTS32413.1"/>
    </source>
</evidence>
<name>A0A4U9YY19_9STRE</name>